<gene>
    <name evidence="2" type="ORF">BT96DRAFT_981205</name>
</gene>
<feature type="region of interest" description="Disordered" evidence="1">
    <location>
        <begin position="184"/>
        <end position="234"/>
    </location>
</feature>
<keyword evidence="3" id="KW-1185">Reference proteome</keyword>
<evidence type="ECO:0000256" key="1">
    <source>
        <dbReference type="SAM" id="MobiDB-lite"/>
    </source>
</evidence>
<reference evidence="2" key="1">
    <citation type="journal article" date="2019" name="Environ. Microbiol.">
        <title>Fungal ecological strategies reflected in gene transcription - a case study of two litter decomposers.</title>
        <authorList>
            <person name="Barbi F."/>
            <person name="Kohler A."/>
            <person name="Barry K."/>
            <person name="Baskaran P."/>
            <person name="Daum C."/>
            <person name="Fauchery L."/>
            <person name="Ihrmark K."/>
            <person name="Kuo A."/>
            <person name="LaButti K."/>
            <person name="Lipzen A."/>
            <person name="Morin E."/>
            <person name="Grigoriev I.V."/>
            <person name="Henrissat B."/>
            <person name="Lindahl B."/>
            <person name="Martin F."/>
        </authorList>
    </citation>
    <scope>NUCLEOTIDE SEQUENCE</scope>
    <source>
        <strain evidence="2">JB14</strain>
    </source>
</reference>
<dbReference type="AlphaFoldDB" id="A0A6A4GRB0"/>
<accession>A0A6A4GRB0</accession>
<name>A0A6A4GRB0_9AGAR</name>
<protein>
    <submittedName>
        <fullName evidence="2">Uncharacterized protein</fullName>
    </submittedName>
</protein>
<dbReference type="OrthoDB" id="2788229at2759"/>
<feature type="compositionally biased region" description="Polar residues" evidence="1">
    <location>
        <begin position="197"/>
        <end position="212"/>
    </location>
</feature>
<feature type="compositionally biased region" description="Low complexity" evidence="1">
    <location>
        <begin position="214"/>
        <end position="233"/>
    </location>
</feature>
<evidence type="ECO:0000313" key="3">
    <source>
        <dbReference type="Proteomes" id="UP000799118"/>
    </source>
</evidence>
<sequence>MGASMLKHVGGNLTDLELMNVYPQKQYFNLIHLGYTQNLKTLKLSNINQSGWQSPAPWVVSLFVPILISDQNMYPPLILQHLTIPVTFNPTVALKFHPCQNGLQAMISLHLEPKCHEIMAFSFLDPGWIQHVYQVVQLCMTGRKPSPSTKPISSSKERATCALRLHSLVVGTPQIQTPTFTPAVESVSKAEGHNDHNSPNSISKTPTPNSAIVSLPPSHSHSSHSTSSNDMSPNLSGTGFVNMGSTKTGCQLLVAHLMLKALEEYWDYLTINHNERSITDDAVKKKEFI</sequence>
<proteinExistence type="predicted"/>
<evidence type="ECO:0000313" key="2">
    <source>
        <dbReference type="EMBL" id="KAE9387966.1"/>
    </source>
</evidence>
<dbReference type="Proteomes" id="UP000799118">
    <property type="component" value="Unassembled WGS sequence"/>
</dbReference>
<dbReference type="EMBL" id="ML769769">
    <property type="protein sequence ID" value="KAE9387966.1"/>
    <property type="molecule type" value="Genomic_DNA"/>
</dbReference>
<organism evidence="2 3">
    <name type="scientific">Gymnopus androsaceus JB14</name>
    <dbReference type="NCBI Taxonomy" id="1447944"/>
    <lineage>
        <taxon>Eukaryota</taxon>
        <taxon>Fungi</taxon>
        <taxon>Dikarya</taxon>
        <taxon>Basidiomycota</taxon>
        <taxon>Agaricomycotina</taxon>
        <taxon>Agaricomycetes</taxon>
        <taxon>Agaricomycetidae</taxon>
        <taxon>Agaricales</taxon>
        <taxon>Marasmiineae</taxon>
        <taxon>Omphalotaceae</taxon>
        <taxon>Gymnopus</taxon>
    </lineage>
</organism>